<keyword evidence="1" id="KW-0175">Coiled coil</keyword>
<accession>A0A182SL34</accession>
<dbReference type="EnsemblMetazoa" id="AMAM008907-RA">
    <property type="protein sequence ID" value="AMAM008907-PA"/>
    <property type="gene ID" value="AMAM008907"/>
</dbReference>
<protein>
    <submittedName>
        <fullName evidence="2">Uncharacterized protein</fullName>
    </submittedName>
</protein>
<keyword evidence="3" id="KW-1185">Reference proteome</keyword>
<organism evidence="2 3">
    <name type="scientific">Anopheles maculatus</name>
    <dbReference type="NCBI Taxonomy" id="74869"/>
    <lineage>
        <taxon>Eukaryota</taxon>
        <taxon>Metazoa</taxon>
        <taxon>Ecdysozoa</taxon>
        <taxon>Arthropoda</taxon>
        <taxon>Hexapoda</taxon>
        <taxon>Insecta</taxon>
        <taxon>Pterygota</taxon>
        <taxon>Neoptera</taxon>
        <taxon>Endopterygota</taxon>
        <taxon>Diptera</taxon>
        <taxon>Nematocera</taxon>
        <taxon>Culicoidea</taxon>
        <taxon>Culicidae</taxon>
        <taxon>Anophelinae</taxon>
        <taxon>Anopheles</taxon>
        <taxon>Anopheles maculatus group</taxon>
    </lineage>
</organism>
<evidence type="ECO:0000256" key="1">
    <source>
        <dbReference type="SAM" id="Coils"/>
    </source>
</evidence>
<evidence type="ECO:0000313" key="2">
    <source>
        <dbReference type="EnsemblMetazoa" id="AMAM008907-PA"/>
    </source>
</evidence>
<reference evidence="3" key="1">
    <citation type="submission" date="2013-09" db="EMBL/GenBank/DDBJ databases">
        <title>The Genome Sequence of Anopheles maculatus species B.</title>
        <authorList>
            <consortium name="The Broad Institute Genomics Platform"/>
            <person name="Neafsey D.E."/>
            <person name="Besansky N."/>
            <person name="Howell P."/>
            <person name="Walton C."/>
            <person name="Young S.K."/>
            <person name="Zeng Q."/>
            <person name="Gargeya S."/>
            <person name="Fitzgerald M."/>
            <person name="Haas B."/>
            <person name="Abouelleil A."/>
            <person name="Allen A.W."/>
            <person name="Alvarado L."/>
            <person name="Arachchi H.M."/>
            <person name="Berlin A.M."/>
            <person name="Chapman S.B."/>
            <person name="Gainer-Dewar J."/>
            <person name="Goldberg J."/>
            <person name="Griggs A."/>
            <person name="Gujja S."/>
            <person name="Hansen M."/>
            <person name="Howarth C."/>
            <person name="Imamovic A."/>
            <person name="Ireland A."/>
            <person name="Larimer J."/>
            <person name="McCowan C."/>
            <person name="Murphy C."/>
            <person name="Pearson M."/>
            <person name="Poon T.W."/>
            <person name="Priest M."/>
            <person name="Roberts A."/>
            <person name="Saif S."/>
            <person name="Shea T."/>
            <person name="Sisk P."/>
            <person name="Sykes S."/>
            <person name="Wortman J."/>
            <person name="Nusbaum C."/>
            <person name="Birren B."/>
        </authorList>
    </citation>
    <scope>NUCLEOTIDE SEQUENCE [LARGE SCALE GENOMIC DNA]</scope>
    <source>
        <strain evidence="3">maculatus3</strain>
    </source>
</reference>
<dbReference type="AlphaFoldDB" id="A0A182SL34"/>
<name>A0A182SL34_9DIPT</name>
<proteinExistence type="predicted"/>
<sequence>MSGEDFIYSAITNDNMNAFDLNVIASTLASTDKLVRQHKQQKEENDLLREKISSLHESALQIKTLYETEAAKAVRAESQLASYVSQCKQLEERCLEADSDKINADLILMERLAENDRQNEEKER</sequence>
<evidence type="ECO:0000313" key="3">
    <source>
        <dbReference type="Proteomes" id="UP000075901"/>
    </source>
</evidence>
<dbReference type="Proteomes" id="UP000075901">
    <property type="component" value="Unassembled WGS sequence"/>
</dbReference>
<reference evidence="2" key="2">
    <citation type="submission" date="2020-05" db="UniProtKB">
        <authorList>
            <consortium name="EnsemblMetazoa"/>
        </authorList>
    </citation>
    <scope>IDENTIFICATION</scope>
    <source>
        <strain evidence="2">maculatus3</strain>
    </source>
</reference>
<feature type="coiled-coil region" evidence="1">
    <location>
        <begin position="31"/>
        <end position="93"/>
    </location>
</feature>
<dbReference type="VEuPathDB" id="VectorBase:AMAM008907"/>